<name>A0AC35TZ05_9BILA</name>
<sequence>LNVHLTLIITYFDERLQMRELKTNFKIPPEYDLWAPTLAINGELLIHSSAYLDPENGFISLIYKIKYEQKVCIVPTWAYPFDRYTCYVSIEAEDDEHLSIKGQRDMRESNNENANYYDIKTVEWPNLEFEIKFNNFWQSSITIIYLPSILIFSLAVFSQLKRRKVQVQVLSTCIICILLLLCSKFLMSELKNIITLQDLWLGVTFSHLIALLSVDLLLPSQHTLIDSNEEEDQEKTYEPKINSTSFNLAFHGSKEVPTSSSSQVYLNRNIPNGENELRKAFNCSSYQNQSYECSPLPKHIRPEAYPLISSTSLNHSPLSPYREHVVRKVSASGTTITTPSIGKGLMIHQNGHTQVLSTDGDDNKSSCYDISGIKGANTNYSKKGPVSKKVNKFVYSMSRRKRFGVSVVILAYILFAILYILIILSVTNS</sequence>
<dbReference type="WBParaSite" id="RSKR_0000587150.1">
    <property type="protein sequence ID" value="RSKR_0000587150.1"/>
    <property type="gene ID" value="RSKR_0000587150"/>
</dbReference>
<organism evidence="1 2">
    <name type="scientific">Rhabditophanes sp. KR3021</name>
    <dbReference type="NCBI Taxonomy" id="114890"/>
    <lineage>
        <taxon>Eukaryota</taxon>
        <taxon>Metazoa</taxon>
        <taxon>Ecdysozoa</taxon>
        <taxon>Nematoda</taxon>
        <taxon>Chromadorea</taxon>
        <taxon>Rhabditida</taxon>
        <taxon>Tylenchina</taxon>
        <taxon>Panagrolaimomorpha</taxon>
        <taxon>Strongyloidoidea</taxon>
        <taxon>Alloionematidae</taxon>
        <taxon>Rhabditophanes</taxon>
    </lineage>
</organism>
<accession>A0AC35TZ05</accession>
<dbReference type="Proteomes" id="UP000095286">
    <property type="component" value="Unplaced"/>
</dbReference>
<proteinExistence type="predicted"/>
<evidence type="ECO:0000313" key="2">
    <source>
        <dbReference type="WBParaSite" id="RSKR_0000587150.1"/>
    </source>
</evidence>
<protein>
    <submittedName>
        <fullName evidence="2">Neur_chan_LBD domain-containing protein</fullName>
    </submittedName>
</protein>
<evidence type="ECO:0000313" key="1">
    <source>
        <dbReference type="Proteomes" id="UP000095286"/>
    </source>
</evidence>
<reference evidence="2" key="1">
    <citation type="submission" date="2016-11" db="UniProtKB">
        <authorList>
            <consortium name="WormBaseParasite"/>
        </authorList>
    </citation>
    <scope>IDENTIFICATION</scope>
    <source>
        <strain evidence="2">KR3021</strain>
    </source>
</reference>